<evidence type="ECO:0000313" key="1">
    <source>
        <dbReference type="EMBL" id="QGZ99485.1"/>
    </source>
</evidence>
<dbReference type="AlphaFoldDB" id="A0A857DGX5"/>
<protein>
    <submittedName>
        <fullName evidence="1">Uncharacterized protein</fullName>
    </submittedName>
</protein>
<proteinExistence type="predicted"/>
<dbReference type="SUPFAM" id="SSF47240">
    <property type="entry name" value="Ferritin-like"/>
    <property type="match status" value="1"/>
</dbReference>
<gene>
    <name evidence="1" type="ORF">GQ588_01820</name>
</gene>
<accession>A0A857DGX5</accession>
<dbReference type="Pfam" id="PF03232">
    <property type="entry name" value="COQ7"/>
    <property type="match status" value="1"/>
</dbReference>
<dbReference type="Proteomes" id="UP000430508">
    <property type="component" value="Chromosome"/>
</dbReference>
<sequence>MANYMIRGAVEPQEIFFRADNIDPAQLTMIRKGLRKLHTFEIMAVNIYKFQIAGASNDLNRLIIQAMANEMTHVQDYQIKLYEYGWSPSPLRWLFWLVGMFIGLFSRLRGEKSMLNAGIWTEQKAVADYQKIINSAKWEPETLAVIQKNLSDEYHHIETLQKHLNA</sequence>
<dbReference type="EMBL" id="CP046996">
    <property type="protein sequence ID" value="QGZ99485.1"/>
    <property type="molecule type" value="Genomic_DNA"/>
</dbReference>
<reference evidence="1 2" key="1">
    <citation type="submission" date="2019-12" db="EMBL/GenBank/DDBJ databases">
        <title>Sequence classification of anaerobic respiratory reductive dehalogenases: First we see many, then we see few.</title>
        <authorList>
            <person name="Molenda O."/>
            <person name="Puentes Jacome L.A."/>
            <person name="Cao X."/>
            <person name="Nesbo C.L."/>
            <person name="Tang S."/>
            <person name="Morson N."/>
            <person name="Patron J."/>
            <person name="Lomheim L."/>
            <person name="Wishart D.S."/>
            <person name="Edwards E.A."/>
        </authorList>
    </citation>
    <scope>NUCLEOTIDE SEQUENCE [LARGE SCALE GENOMIC DNA]</scope>
    <source>
        <strain evidence="1 2">12DCA</strain>
    </source>
</reference>
<name>A0A857DGX5_9FIRM</name>
<evidence type="ECO:0000313" key="2">
    <source>
        <dbReference type="Proteomes" id="UP000430508"/>
    </source>
</evidence>
<dbReference type="RefSeq" id="WP_019226623.1">
    <property type="nucleotide sequence ID" value="NZ_CP046996.1"/>
</dbReference>
<dbReference type="InterPro" id="IPR012347">
    <property type="entry name" value="Ferritin-like"/>
</dbReference>
<dbReference type="Gene3D" id="1.20.1260.10">
    <property type="match status" value="1"/>
</dbReference>
<organism evidence="1 2">
    <name type="scientific">Dehalobacter restrictus</name>
    <dbReference type="NCBI Taxonomy" id="55583"/>
    <lineage>
        <taxon>Bacteria</taxon>
        <taxon>Bacillati</taxon>
        <taxon>Bacillota</taxon>
        <taxon>Clostridia</taxon>
        <taxon>Eubacteriales</taxon>
        <taxon>Desulfitobacteriaceae</taxon>
        <taxon>Dehalobacter</taxon>
    </lineage>
</organism>
<dbReference type="InterPro" id="IPR009078">
    <property type="entry name" value="Ferritin-like_SF"/>
</dbReference>